<comment type="similarity">
    <text evidence="2 6">Belongs to the 4-toluene sulfonate uptake permease (TSUP) (TC 2.A.102) family.</text>
</comment>
<dbReference type="RefSeq" id="WP_113658809.1">
    <property type="nucleotide sequence ID" value="NZ_KZ845666.1"/>
</dbReference>
<protein>
    <recommendedName>
        <fullName evidence="6">Probable membrane transporter protein</fullName>
    </recommendedName>
</protein>
<evidence type="ECO:0000313" key="8">
    <source>
        <dbReference type="Proteomes" id="UP000251213"/>
    </source>
</evidence>
<gene>
    <name evidence="7" type="ORF">DL897_08935</name>
</gene>
<keyword evidence="8" id="KW-1185">Reference proteome</keyword>
<keyword evidence="6" id="KW-1003">Cell membrane</keyword>
<dbReference type="InterPro" id="IPR051598">
    <property type="entry name" value="TSUP/Inactive_protease-like"/>
</dbReference>
<dbReference type="InterPro" id="IPR002781">
    <property type="entry name" value="TM_pro_TauE-like"/>
</dbReference>
<feature type="transmembrane region" description="Helical" evidence="6">
    <location>
        <begin position="272"/>
        <end position="291"/>
    </location>
</feature>
<feature type="transmembrane region" description="Helical" evidence="6">
    <location>
        <begin position="193"/>
        <end position="210"/>
    </location>
</feature>
<feature type="transmembrane region" description="Helical" evidence="6">
    <location>
        <begin position="101"/>
        <end position="120"/>
    </location>
</feature>
<dbReference type="EMBL" id="QJKK01000004">
    <property type="protein sequence ID" value="RAL24438.1"/>
    <property type="molecule type" value="Genomic_DNA"/>
</dbReference>
<evidence type="ECO:0000313" key="7">
    <source>
        <dbReference type="EMBL" id="RAL24438.1"/>
    </source>
</evidence>
<feature type="transmembrane region" description="Helical" evidence="6">
    <location>
        <begin position="242"/>
        <end position="260"/>
    </location>
</feature>
<reference evidence="7 8" key="2">
    <citation type="submission" date="2018-06" db="EMBL/GenBank/DDBJ databases">
        <authorList>
            <person name="Zhirakovskaya E."/>
        </authorList>
    </citation>
    <scope>NUCLEOTIDE SEQUENCE [LARGE SCALE GENOMIC DNA]</scope>
    <source>
        <strain evidence="7 8">FBKL4.011</strain>
    </source>
</reference>
<dbReference type="GO" id="GO:0005886">
    <property type="term" value="C:plasma membrane"/>
    <property type="evidence" value="ECO:0007669"/>
    <property type="project" value="UniProtKB-SubCell"/>
</dbReference>
<sequence>MQRLIVLALVGFAAQLVDGALGMAYGVTSTSLLLIAGVAPAAASASVHLAEVVTTAASGISHIKFGNVDRRVVLRLIIPGSIGAFLGACFVSYLPGDVVKPYISTFLLLLGAYVLFRFLLVKQATREPKVDTSNRKKPLSKKEGRFLSSLGLVAGFVDSTGGGGWGPLTTPILLTKKNAEARKVVGTVDTSEFAIAVSSTLGFLITLGWEQIHWDWVIALMIGGIIAAPIAAWLVKWIPSRILGVLVGGLIIFTNLKNIFKSFKLIPASIHNEIYIIFTILWAVAVGYSIIKQVKESKIRKGVSAL</sequence>
<name>A0A364K4X9_9BACL</name>
<accession>A0A364K4X9</accession>
<feature type="transmembrane region" description="Helical" evidence="6">
    <location>
        <begin position="72"/>
        <end position="95"/>
    </location>
</feature>
<proteinExistence type="inferred from homology"/>
<dbReference type="PANTHER" id="PTHR43701:SF12">
    <property type="entry name" value="MEMBRANE TRANSPORTER PROTEIN YTNM-RELATED"/>
    <property type="match status" value="1"/>
</dbReference>
<dbReference type="Pfam" id="PF01925">
    <property type="entry name" value="TauE"/>
    <property type="match status" value="1"/>
</dbReference>
<dbReference type="OrthoDB" id="45564at2"/>
<keyword evidence="3 6" id="KW-0812">Transmembrane</keyword>
<dbReference type="Proteomes" id="UP000251213">
    <property type="component" value="Unassembled WGS sequence"/>
</dbReference>
<organism evidence="7 8">
    <name type="scientific">Thermoflavimicrobium daqui</name>
    <dbReference type="NCBI Taxonomy" id="2137476"/>
    <lineage>
        <taxon>Bacteria</taxon>
        <taxon>Bacillati</taxon>
        <taxon>Bacillota</taxon>
        <taxon>Bacilli</taxon>
        <taxon>Bacillales</taxon>
        <taxon>Thermoactinomycetaceae</taxon>
        <taxon>Thermoflavimicrobium</taxon>
    </lineage>
</organism>
<evidence type="ECO:0000256" key="4">
    <source>
        <dbReference type="ARBA" id="ARBA00022989"/>
    </source>
</evidence>
<evidence type="ECO:0000256" key="6">
    <source>
        <dbReference type="RuleBase" id="RU363041"/>
    </source>
</evidence>
<dbReference type="PANTHER" id="PTHR43701">
    <property type="entry name" value="MEMBRANE TRANSPORTER PROTEIN MJ0441-RELATED"/>
    <property type="match status" value="1"/>
</dbReference>
<keyword evidence="5 6" id="KW-0472">Membrane</keyword>
<comment type="caution">
    <text evidence="7">The sequence shown here is derived from an EMBL/GenBank/DDBJ whole genome shotgun (WGS) entry which is preliminary data.</text>
</comment>
<evidence type="ECO:0000256" key="5">
    <source>
        <dbReference type="ARBA" id="ARBA00023136"/>
    </source>
</evidence>
<feature type="transmembrane region" description="Helical" evidence="6">
    <location>
        <begin position="32"/>
        <end position="60"/>
    </location>
</feature>
<reference evidence="7 8" key="1">
    <citation type="submission" date="2018-06" db="EMBL/GenBank/DDBJ databases">
        <title>Thermoflavimicrobium daqus sp. nov., a thermophilic microbe isolated from Moutai-flavour Daqu.</title>
        <authorList>
            <person name="Wang X."/>
            <person name="Zhou H."/>
        </authorList>
    </citation>
    <scope>NUCLEOTIDE SEQUENCE [LARGE SCALE GENOMIC DNA]</scope>
    <source>
        <strain evidence="7 8">FBKL4.011</strain>
    </source>
</reference>
<dbReference type="AlphaFoldDB" id="A0A364K4X9"/>
<evidence type="ECO:0000256" key="2">
    <source>
        <dbReference type="ARBA" id="ARBA00009142"/>
    </source>
</evidence>
<feature type="transmembrane region" description="Helical" evidence="6">
    <location>
        <begin position="216"/>
        <end position="235"/>
    </location>
</feature>
<evidence type="ECO:0000256" key="3">
    <source>
        <dbReference type="ARBA" id="ARBA00022692"/>
    </source>
</evidence>
<keyword evidence="4 6" id="KW-1133">Transmembrane helix</keyword>
<comment type="subcellular location">
    <subcellularLocation>
        <location evidence="6">Cell membrane</location>
        <topology evidence="6">Multi-pass membrane protein</topology>
    </subcellularLocation>
    <subcellularLocation>
        <location evidence="1">Membrane</location>
        <topology evidence="1">Multi-pass membrane protein</topology>
    </subcellularLocation>
</comment>
<evidence type="ECO:0000256" key="1">
    <source>
        <dbReference type="ARBA" id="ARBA00004141"/>
    </source>
</evidence>